<evidence type="ECO:0000256" key="9">
    <source>
        <dbReference type="SAM" id="SignalP"/>
    </source>
</evidence>
<dbReference type="Proteomes" id="UP000007844">
    <property type="component" value="Chromosome"/>
</dbReference>
<dbReference type="HOGENOM" id="CLU_012817_0_3_7"/>
<feature type="signal peptide" evidence="9">
    <location>
        <begin position="1"/>
        <end position="26"/>
    </location>
</feature>
<sequence precursor="true">MIHIALSRVIPLLLLLGFAAPAPIQAQQDQAGNDYSLQSYLPALVTSHDRILAAAARVQATRYLYRQAWAGWYPHLALLADGGYEYIDRPDEGARDVDVNESSELKNTESLRLQQLIYDFGYTGGSIDEADARYSQAGHAFDAVRQEVLLAGVRAYVDTLRALSVLGYARRSEQNIKQQTGIEEALVQRGAGLSSDVLQAKSQLAAAISRRIGGEGELSNALSYFKAVFQQEPDSGTLQQFSVPDIPQALLPTGVDNAVALAFEHNPRLLAALKNVQAFEGGVEVARSRYYPSFFFVSDGTRKENDYSVSGVRTEARALVELRYELYSGGADSAALEAAKAERVRALRELDDLRRQVEQQARTAWSNYQTAQRRTESLSTQVDILYEFLELARKERRLGKRSLLDVLSGEVDYIIAQSNLAAARAETVKAAYELLYAMGRLTPEALNLHSGGMS</sequence>
<dbReference type="STRING" id="690850.Desaf_2772"/>
<evidence type="ECO:0000256" key="7">
    <source>
        <dbReference type="ARBA" id="ARBA00023237"/>
    </source>
</evidence>
<organism evidence="10 11">
    <name type="scientific">Desulfocurvibacter africanus subsp. africanus str. Walvis Bay</name>
    <dbReference type="NCBI Taxonomy" id="690850"/>
    <lineage>
        <taxon>Bacteria</taxon>
        <taxon>Pseudomonadati</taxon>
        <taxon>Thermodesulfobacteriota</taxon>
        <taxon>Desulfovibrionia</taxon>
        <taxon>Desulfovibrionales</taxon>
        <taxon>Desulfovibrionaceae</taxon>
        <taxon>Desulfocurvibacter</taxon>
    </lineage>
</organism>
<keyword evidence="7" id="KW-0998">Cell outer membrane</keyword>
<dbReference type="InterPro" id="IPR051906">
    <property type="entry name" value="TolC-like"/>
</dbReference>
<dbReference type="GO" id="GO:1990281">
    <property type="term" value="C:efflux pump complex"/>
    <property type="evidence" value="ECO:0007669"/>
    <property type="project" value="TreeGrafter"/>
</dbReference>
<keyword evidence="9" id="KW-0732">Signal</keyword>
<comment type="similarity">
    <text evidence="2">Belongs to the outer membrane factor (OMF) (TC 1.B.17) family.</text>
</comment>
<dbReference type="PANTHER" id="PTHR30026">
    <property type="entry name" value="OUTER MEMBRANE PROTEIN TOLC"/>
    <property type="match status" value="1"/>
</dbReference>
<keyword evidence="8" id="KW-0175">Coiled coil</keyword>
<dbReference type="Pfam" id="PF02321">
    <property type="entry name" value="OEP"/>
    <property type="match status" value="2"/>
</dbReference>
<dbReference type="SUPFAM" id="SSF56954">
    <property type="entry name" value="Outer membrane efflux proteins (OEP)"/>
    <property type="match status" value="1"/>
</dbReference>
<dbReference type="AlphaFoldDB" id="F3Z184"/>
<protein>
    <submittedName>
        <fullName evidence="10">Type I secretion outer membrane protein, TolC family</fullName>
    </submittedName>
</protein>
<dbReference type="EMBL" id="CP003221">
    <property type="protein sequence ID" value="EGJ51087.1"/>
    <property type="molecule type" value="Genomic_DNA"/>
</dbReference>
<evidence type="ECO:0000256" key="2">
    <source>
        <dbReference type="ARBA" id="ARBA00007613"/>
    </source>
</evidence>
<keyword evidence="3" id="KW-0813">Transport</keyword>
<evidence type="ECO:0000256" key="1">
    <source>
        <dbReference type="ARBA" id="ARBA00004442"/>
    </source>
</evidence>
<keyword evidence="4" id="KW-1134">Transmembrane beta strand</keyword>
<evidence type="ECO:0000256" key="6">
    <source>
        <dbReference type="ARBA" id="ARBA00023136"/>
    </source>
</evidence>
<feature type="coiled-coil region" evidence="8">
    <location>
        <begin position="336"/>
        <end position="363"/>
    </location>
</feature>
<dbReference type="NCBIfam" id="TIGR01844">
    <property type="entry name" value="type_I_sec_TolC"/>
    <property type="match status" value="1"/>
</dbReference>
<comment type="subcellular location">
    <subcellularLocation>
        <location evidence="1">Cell outer membrane</location>
    </subcellularLocation>
</comment>
<evidence type="ECO:0000313" key="10">
    <source>
        <dbReference type="EMBL" id="EGJ51087.1"/>
    </source>
</evidence>
<proteinExistence type="inferred from homology"/>
<keyword evidence="5" id="KW-0812">Transmembrane</keyword>
<gene>
    <name evidence="10" type="ORF">Desaf_2772</name>
</gene>
<dbReference type="GO" id="GO:0015562">
    <property type="term" value="F:efflux transmembrane transporter activity"/>
    <property type="evidence" value="ECO:0007669"/>
    <property type="project" value="InterPro"/>
</dbReference>
<evidence type="ECO:0000256" key="5">
    <source>
        <dbReference type="ARBA" id="ARBA00022692"/>
    </source>
</evidence>
<name>F3Z184_DESAF</name>
<keyword evidence="6" id="KW-0472">Membrane</keyword>
<dbReference type="InterPro" id="IPR010130">
    <property type="entry name" value="T1SS_OMP_TolC"/>
</dbReference>
<evidence type="ECO:0000256" key="8">
    <source>
        <dbReference type="SAM" id="Coils"/>
    </source>
</evidence>
<dbReference type="Gene3D" id="1.20.1600.10">
    <property type="entry name" value="Outer membrane efflux proteins (OEP)"/>
    <property type="match status" value="1"/>
</dbReference>
<accession>F3Z184</accession>
<reference evidence="10 11" key="1">
    <citation type="journal article" date="2011" name="J. Bacteriol.">
        <title>Genome sequence of the mercury-methylating and pleomorphic Desulfovibrio africanus Strain Walvis Bay.</title>
        <authorList>
            <person name="Brown S.D."/>
            <person name="Wall J.D."/>
            <person name="Kucken A.M."/>
            <person name="Gilmour C.C."/>
            <person name="Podar M."/>
            <person name="Brandt C.C."/>
            <person name="Teshima H."/>
            <person name="Detter J.C."/>
            <person name="Han C.S."/>
            <person name="Land M.L."/>
            <person name="Lucas S."/>
            <person name="Han J."/>
            <person name="Pennacchio L."/>
            <person name="Nolan M."/>
            <person name="Pitluck S."/>
            <person name="Woyke T."/>
            <person name="Goodwin L."/>
            <person name="Palumbo A.V."/>
            <person name="Elias D.A."/>
        </authorList>
    </citation>
    <scope>NUCLEOTIDE SEQUENCE [LARGE SCALE GENOMIC DNA]</scope>
    <source>
        <strain evidence="10 11">Walvis Bay</strain>
    </source>
</reference>
<dbReference type="eggNOG" id="COG1538">
    <property type="taxonomic scope" value="Bacteria"/>
</dbReference>
<dbReference type="PANTHER" id="PTHR30026:SF22">
    <property type="entry name" value="OUTER MEMBRANE EFFLUX PROTEIN"/>
    <property type="match status" value="1"/>
</dbReference>
<dbReference type="KEGG" id="daf:Desaf_2772"/>
<keyword evidence="11" id="KW-1185">Reference proteome</keyword>
<evidence type="ECO:0000256" key="3">
    <source>
        <dbReference type="ARBA" id="ARBA00022448"/>
    </source>
</evidence>
<evidence type="ECO:0000256" key="4">
    <source>
        <dbReference type="ARBA" id="ARBA00022452"/>
    </source>
</evidence>
<dbReference type="RefSeq" id="WP_014260765.1">
    <property type="nucleotide sequence ID" value="NC_016629.1"/>
</dbReference>
<dbReference type="GO" id="GO:0015288">
    <property type="term" value="F:porin activity"/>
    <property type="evidence" value="ECO:0007669"/>
    <property type="project" value="TreeGrafter"/>
</dbReference>
<dbReference type="GO" id="GO:0009279">
    <property type="term" value="C:cell outer membrane"/>
    <property type="evidence" value="ECO:0007669"/>
    <property type="project" value="UniProtKB-SubCell"/>
</dbReference>
<dbReference type="InterPro" id="IPR003423">
    <property type="entry name" value="OMP_efflux"/>
</dbReference>
<evidence type="ECO:0000313" key="11">
    <source>
        <dbReference type="Proteomes" id="UP000007844"/>
    </source>
</evidence>
<feature type="chain" id="PRO_5003304687" evidence="9">
    <location>
        <begin position="27"/>
        <end position="454"/>
    </location>
</feature>